<organism evidence="2 3">
    <name type="scientific">Symbiodinium necroappetens</name>
    <dbReference type="NCBI Taxonomy" id="1628268"/>
    <lineage>
        <taxon>Eukaryota</taxon>
        <taxon>Sar</taxon>
        <taxon>Alveolata</taxon>
        <taxon>Dinophyceae</taxon>
        <taxon>Suessiales</taxon>
        <taxon>Symbiodiniaceae</taxon>
        <taxon>Symbiodinium</taxon>
    </lineage>
</organism>
<dbReference type="OrthoDB" id="10527137at2759"/>
<dbReference type="AlphaFoldDB" id="A0A812L252"/>
<dbReference type="EMBL" id="CAJNJA010008642">
    <property type="protein sequence ID" value="CAE7238813.1"/>
    <property type="molecule type" value="Genomic_DNA"/>
</dbReference>
<dbReference type="Proteomes" id="UP000601435">
    <property type="component" value="Unassembled WGS sequence"/>
</dbReference>
<evidence type="ECO:0000256" key="1">
    <source>
        <dbReference type="SAM" id="MobiDB-lite"/>
    </source>
</evidence>
<comment type="caution">
    <text evidence="2">The sequence shown here is derived from an EMBL/GenBank/DDBJ whole genome shotgun (WGS) entry which is preliminary data.</text>
</comment>
<feature type="region of interest" description="Disordered" evidence="1">
    <location>
        <begin position="1"/>
        <end position="21"/>
    </location>
</feature>
<sequence>MSQVHGRPGGKPRPIDDGRFSGHNKSCFSEETIYTSSPDFVAAACKECIRLLTLQESADGPLPPWAEPRFGTEDMKAAYRQLPNCEADKPALLVAYWDQDAADVRYALLLAHPLGLSVAVLNFNRVPAS</sequence>
<name>A0A812L252_9DINO</name>
<accession>A0A812L252</accession>
<gene>
    <name evidence="2" type="primary">Dnmt3b</name>
    <name evidence="2" type="ORF">SNEC2469_LOCUS4174</name>
</gene>
<reference evidence="2" key="1">
    <citation type="submission" date="2021-02" db="EMBL/GenBank/DDBJ databases">
        <authorList>
            <person name="Dougan E. K."/>
            <person name="Rhodes N."/>
            <person name="Thang M."/>
            <person name="Chan C."/>
        </authorList>
    </citation>
    <scope>NUCLEOTIDE SEQUENCE</scope>
</reference>
<proteinExistence type="predicted"/>
<evidence type="ECO:0000313" key="2">
    <source>
        <dbReference type="EMBL" id="CAE7238813.1"/>
    </source>
</evidence>
<evidence type="ECO:0000313" key="3">
    <source>
        <dbReference type="Proteomes" id="UP000601435"/>
    </source>
</evidence>
<keyword evidence="3" id="KW-1185">Reference proteome</keyword>
<protein>
    <submittedName>
        <fullName evidence="2">Dnmt3b protein</fullName>
    </submittedName>
</protein>